<dbReference type="AlphaFoldDB" id="A0A085N4G6"/>
<accession>A0A085N4G6</accession>
<protein>
    <submittedName>
        <fullName evidence="1">Uncharacterized protein</fullName>
    </submittedName>
</protein>
<organism evidence="1">
    <name type="scientific">Trichuris suis</name>
    <name type="common">pig whipworm</name>
    <dbReference type="NCBI Taxonomy" id="68888"/>
    <lineage>
        <taxon>Eukaryota</taxon>
        <taxon>Metazoa</taxon>
        <taxon>Ecdysozoa</taxon>
        <taxon>Nematoda</taxon>
        <taxon>Enoplea</taxon>
        <taxon>Dorylaimia</taxon>
        <taxon>Trichinellida</taxon>
        <taxon>Trichuridae</taxon>
        <taxon>Trichuris</taxon>
    </lineage>
</organism>
<gene>
    <name evidence="1" type="ORF">M514_23386</name>
</gene>
<reference evidence="1" key="1">
    <citation type="journal article" date="2014" name="Nat. Genet.">
        <title>Genome and transcriptome of the porcine whipworm Trichuris suis.</title>
        <authorList>
            <person name="Jex A.R."/>
            <person name="Nejsum P."/>
            <person name="Schwarz E.M."/>
            <person name="Hu L."/>
            <person name="Young N.D."/>
            <person name="Hall R.S."/>
            <person name="Korhonen P.K."/>
            <person name="Liao S."/>
            <person name="Thamsborg S."/>
            <person name="Xia J."/>
            <person name="Xu P."/>
            <person name="Wang S."/>
            <person name="Scheerlinck J.P."/>
            <person name="Hofmann A."/>
            <person name="Sternberg P.W."/>
            <person name="Wang J."/>
            <person name="Gasser R.B."/>
        </authorList>
    </citation>
    <scope>NUCLEOTIDE SEQUENCE [LARGE SCALE GENOMIC DNA]</scope>
    <source>
        <strain evidence="1">DCEP-RM93F</strain>
    </source>
</reference>
<proteinExistence type="predicted"/>
<sequence length="161" mass="18370">MQRAAIYRIFNVHPQIRINGKKAYDATNLSPFSNTELPYAVGYAYLTIEESSPYIIISYNIKDLSTSMPLKKTTGKLPFLQAFGFRSSSDTKNSIPKTNTVRQTSNLPLICRDWHIIQRVVYYTIATWDPEFIDEERKTSKEIGVFVGLINSVADCKLGHR</sequence>
<name>A0A085N4G6_9BILA</name>
<evidence type="ECO:0000313" key="1">
    <source>
        <dbReference type="EMBL" id="KFD64362.1"/>
    </source>
</evidence>
<dbReference type="Proteomes" id="UP000030758">
    <property type="component" value="Unassembled WGS sequence"/>
</dbReference>
<dbReference type="EMBL" id="KL367556">
    <property type="protein sequence ID" value="KFD64362.1"/>
    <property type="molecule type" value="Genomic_DNA"/>
</dbReference>